<proteinExistence type="predicted"/>
<feature type="domain" description="Radical SAM core" evidence="2">
    <location>
        <begin position="1"/>
        <end position="90"/>
    </location>
</feature>
<organism evidence="3 4">
    <name type="scientific">Electrophorus voltai</name>
    <dbReference type="NCBI Taxonomy" id="2609070"/>
    <lineage>
        <taxon>Eukaryota</taxon>
        <taxon>Metazoa</taxon>
        <taxon>Chordata</taxon>
        <taxon>Craniata</taxon>
        <taxon>Vertebrata</taxon>
        <taxon>Euteleostomi</taxon>
        <taxon>Actinopterygii</taxon>
        <taxon>Neopterygii</taxon>
        <taxon>Teleostei</taxon>
        <taxon>Ostariophysi</taxon>
        <taxon>Gymnotiformes</taxon>
        <taxon>Gymnotoidei</taxon>
        <taxon>Gymnotidae</taxon>
        <taxon>Electrophorus</taxon>
    </lineage>
</organism>
<dbReference type="PANTHER" id="PTHR11918">
    <property type="entry name" value="RADICAL SAM PROTEINS"/>
    <property type="match status" value="1"/>
</dbReference>
<dbReference type="Proteomes" id="UP001239994">
    <property type="component" value="Unassembled WGS sequence"/>
</dbReference>
<dbReference type="PROSITE" id="PS51918">
    <property type="entry name" value="RADICAL_SAM"/>
    <property type="match status" value="1"/>
</dbReference>
<dbReference type="GO" id="GO:0035598">
    <property type="term" value="F:tRNA (N(6)-L-threonylcarbamoyladenosine(37)-C(2))-methylthiotransferase activity"/>
    <property type="evidence" value="ECO:0007669"/>
    <property type="project" value="TreeGrafter"/>
</dbReference>
<evidence type="ECO:0000259" key="2">
    <source>
        <dbReference type="PROSITE" id="PS51918"/>
    </source>
</evidence>
<dbReference type="GO" id="GO:0005783">
    <property type="term" value="C:endoplasmic reticulum"/>
    <property type="evidence" value="ECO:0007669"/>
    <property type="project" value="TreeGrafter"/>
</dbReference>
<keyword evidence="4" id="KW-1185">Reference proteome</keyword>
<dbReference type="InterPro" id="IPR007197">
    <property type="entry name" value="rSAM"/>
</dbReference>
<dbReference type="Gene3D" id="3.30.750.200">
    <property type="match status" value="1"/>
</dbReference>
<evidence type="ECO:0000313" key="4">
    <source>
        <dbReference type="Proteomes" id="UP001239994"/>
    </source>
</evidence>
<dbReference type="PANTHER" id="PTHR11918:SF45">
    <property type="entry name" value="THREONYLCARBAMOYLADENOSINE TRNA METHYLTHIOTRANSFERASE"/>
    <property type="match status" value="1"/>
</dbReference>
<evidence type="ECO:0000256" key="1">
    <source>
        <dbReference type="ARBA" id="ARBA00022679"/>
    </source>
</evidence>
<gene>
    <name evidence="3" type="ORF">P4O66_001282</name>
</gene>
<dbReference type="GO" id="GO:0051536">
    <property type="term" value="F:iron-sulfur cluster binding"/>
    <property type="evidence" value="ECO:0007669"/>
    <property type="project" value="InterPro"/>
</dbReference>
<accession>A0AAD8Z8P9</accession>
<dbReference type="InterPro" id="IPR058240">
    <property type="entry name" value="rSAM_sf"/>
</dbReference>
<protein>
    <recommendedName>
        <fullName evidence="2">Radical SAM core domain-containing protein</fullName>
    </recommendedName>
</protein>
<evidence type="ECO:0000313" key="3">
    <source>
        <dbReference type="EMBL" id="KAK1794557.1"/>
    </source>
</evidence>
<dbReference type="AlphaFoldDB" id="A0AAD8Z8P9"/>
<sequence>MWATMQREWVPGITIATDIICGFPGETDADFQETMELVKKYRFPSLFINQFYPRPGTPAAKMEQVPAQVLLAFSVTFLNRPAVFHGSGARVFCLSVPLRCATLRWASCFLRRTLGWKKRWRYEIQPSPVAPEAHGAFRNLEAWQFRHTRP</sequence>
<dbReference type="EMBL" id="JAROKS010000016">
    <property type="protein sequence ID" value="KAK1794557.1"/>
    <property type="molecule type" value="Genomic_DNA"/>
</dbReference>
<reference evidence="3" key="1">
    <citation type="submission" date="2023-03" db="EMBL/GenBank/DDBJ databases">
        <title>Electrophorus voltai genome.</title>
        <authorList>
            <person name="Bian C."/>
        </authorList>
    </citation>
    <scope>NUCLEOTIDE SEQUENCE</scope>
    <source>
        <strain evidence="3">CB-2022</strain>
        <tissue evidence="3">Muscle</tissue>
    </source>
</reference>
<dbReference type="SUPFAM" id="SSF102114">
    <property type="entry name" value="Radical SAM enzymes"/>
    <property type="match status" value="1"/>
</dbReference>
<comment type="caution">
    <text evidence="3">The sequence shown here is derived from an EMBL/GenBank/DDBJ whole genome shotgun (WGS) entry which is preliminary data.</text>
</comment>
<name>A0AAD8Z8P9_9TELE</name>
<keyword evidence="1" id="KW-0808">Transferase</keyword>